<keyword evidence="2" id="KW-1185">Reference proteome</keyword>
<dbReference type="InterPro" id="IPR024747">
    <property type="entry name" value="Pyridox_Oxase-rel"/>
</dbReference>
<dbReference type="Proteomes" id="UP000198876">
    <property type="component" value="Unassembled WGS sequence"/>
</dbReference>
<dbReference type="AlphaFoldDB" id="A0A1I2RXG0"/>
<evidence type="ECO:0000313" key="1">
    <source>
        <dbReference type="EMBL" id="SFG44179.1"/>
    </source>
</evidence>
<protein>
    <recommendedName>
        <fullName evidence="3">Pyridoxamine 5'-phosphate oxidase</fullName>
    </recommendedName>
</protein>
<dbReference type="STRING" id="553467.SAMN04488063_2060"/>
<dbReference type="EMBL" id="FOOQ01000002">
    <property type="protein sequence ID" value="SFG44179.1"/>
    <property type="molecule type" value="Genomic_DNA"/>
</dbReference>
<reference evidence="2" key="1">
    <citation type="submission" date="2016-10" db="EMBL/GenBank/DDBJ databases">
        <authorList>
            <person name="Varghese N."/>
            <person name="Submissions S."/>
        </authorList>
    </citation>
    <scope>NUCLEOTIDE SEQUENCE [LARGE SCALE GENOMIC DNA]</scope>
    <source>
        <strain evidence="2">CGMCC 1.7739</strain>
    </source>
</reference>
<evidence type="ECO:0008006" key="3">
    <source>
        <dbReference type="Google" id="ProtNLM"/>
    </source>
</evidence>
<sequence length="151" mass="17298">MGDTRSVVMDDEQRAEFLQSGGTGVLSFGEDRDEAPYSLPVSYGYDSGSGHFFFRLLVGEEREKREQIEDGRPVSFVTYADTDDGWQSVVAAGSLERIDDENVDPETLDELRRVHIPIVDVYDRHPRELTFEFFRLDPEEIDGRTETVRED</sequence>
<dbReference type="OrthoDB" id="953at2157"/>
<proteinExistence type="predicted"/>
<evidence type="ECO:0000313" key="2">
    <source>
        <dbReference type="Proteomes" id="UP000198876"/>
    </source>
</evidence>
<dbReference type="Gene3D" id="2.30.110.10">
    <property type="entry name" value="Electron Transport, Fmn-binding Protein, Chain A"/>
    <property type="match status" value="1"/>
</dbReference>
<organism evidence="1 2">
    <name type="scientific">Halopelagius inordinatus</name>
    <dbReference type="NCBI Taxonomy" id="553467"/>
    <lineage>
        <taxon>Archaea</taxon>
        <taxon>Methanobacteriati</taxon>
        <taxon>Methanobacteriota</taxon>
        <taxon>Stenosarchaea group</taxon>
        <taxon>Halobacteria</taxon>
        <taxon>Halobacteriales</taxon>
        <taxon>Haloferacaceae</taxon>
    </lineage>
</organism>
<gene>
    <name evidence="1" type="ORF">SAMN04488063_2060</name>
</gene>
<name>A0A1I2RXG0_9EURY</name>
<accession>A0A1I2RXG0</accession>
<dbReference type="InterPro" id="IPR012349">
    <property type="entry name" value="Split_barrel_FMN-bd"/>
</dbReference>
<dbReference type="Pfam" id="PF12900">
    <property type="entry name" value="Pyridox_ox_2"/>
    <property type="match status" value="1"/>
</dbReference>
<dbReference type="SUPFAM" id="SSF50475">
    <property type="entry name" value="FMN-binding split barrel"/>
    <property type="match status" value="1"/>
</dbReference>